<dbReference type="Proteomes" id="UP000023623">
    <property type="component" value="Unassembled WGS sequence"/>
</dbReference>
<evidence type="ECO:0008006" key="4">
    <source>
        <dbReference type="Google" id="ProtNLM"/>
    </source>
</evidence>
<reference evidence="2 3" key="1">
    <citation type="submission" date="2014-02" db="EMBL/GenBank/DDBJ databases">
        <title>The Genome Sequence of Trichophyton rubrum (morphotype soudanense) CBS 452.61.</title>
        <authorList>
            <consortium name="The Broad Institute Genomics Platform"/>
            <person name="Cuomo C.A."/>
            <person name="White T.C."/>
            <person name="Graser Y."/>
            <person name="Martinez-Rossi N."/>
            <person name="Heitman J."/>
            <person name="Young S.K."/>
            <person name="Zeng Q."/>
            <person name="Gargeya S."/>
            <person name="Abouelleil A."/>
            <person name="Alvarado L."/>
            <person name="Chapman S.B."/>
            <person name="Gainer-Dewar J."/>
            <person name="Goldberg J."/>
            <person name="Griggs A."/>
            <person name="Gujja S."/>
            <person name="Hansen M."/>
            <person name="Howarth C."/>
            <person name="Imamovic A."/>
            <person name="Larimer J."/>
            <person name="Martinez D."/>
            <person name="Murphy C."/>
            <person name="Pearson M.D."/>
            <person name="Persinoti G."/>
            <person name="Poon T."/>
            <person name="Priest M."/>
            <person name="Roberts A.D."/>
            <person name="Saif S."/>
            <person name="Shea T.D."/>
            <person name="Sykes S.N."/>
            <person name="Wortman J."/>
            <person name="Nusbaum C."/>
            <person name="Birren B."/>
        </authorList>
    </citation>
    <scope>NUCLEOTIDE SEQUENCE [LARGE SCALE GENOMIC DNA]</scope>
    <source>
        <strain evidence="2 3">CBS 452.61</strain>
    </source>
</reference>
<sequence length="141" mass="15317">MKFISVIALLAPVVLAAPQAITEQGWIGFLKEKCPDISKQCLDIADKAHQPTFDKAEAEQAAKTLPTCNPAYETCIQTLTDDAAQPGTTRGDPVTCLLQIAPDHIKYFLDNDKADIPIPSNQNCALRELHRVAHVELGPLA</sequence>
<keyword evidence="1" id="KW-0732">Signal</keyword>
<evidence type="ECO:0000313" key="2">
    <source>
        <dbReference type="EMBL" id="EZF78362.1"/>
    </source>
</evidence>
<dbReference type="EMBL" id="KK208729">
    <property type="protein sequence ID" value="EZF78362.1"/>
    <property type="molecule type" value="Genomic_DNA"/>
</dbReference>
<feature type="signal peptide" evidence="1">
    <location>
        <begin position="1"/>
        <end position="16"/>
    </location>
</feature>
<feature type="chain" id="PRO_5001509549" description="Fungal calcium binding protein domain-containing protein" evidence="1">
    <location>
        <begin position="17"/>
        <end position="141"/>
    </location>
</feature>
<proteinExistence type="predicted"/>
<evidence type="ECO:0000313" key="3">
    <source>
        <dbReference type="Proteomes" id="UP000023623"/>
    </source>
</evidence>
<dbReference type="HOGENOM" id="CLU_1677409_0_0_1"/>
<protein>
    <recommendedName>
        <fullName evidence="4">Fungal calcium binding protein domain-containing protein</fullName>
    </recommendedName>
</protein>
<organism evidence="2 3">
    <name type="scientific">Trichophyton soudanense CBS 452.61</name>
    <dbReference type="NCBI Taxonomy" id="1215331"/>
    <lineage>
        <taxon>Eukaryota</taxon>
        <taxon>Fungi</taxon>
        <taxon>Dikarya</taxon>
        <taxon>Ascomycota</taxon>
        <taxon>Pezizomycotina</taxon>
        <taxon>Eurotiomycetes</taxon>
        <taxon>Eurotiomycetidae</taxon>
        <taxon>Onygenales</taxon>
        <taxon>Arthrodermataceae</taxon>
        <taxon>Trichophyton</taxon>
    </lineage>
</organism>
<dbReference type="OrthoDB" id="4173750at2759"/>
<evidence type="ECO:0000256" key="1">
    <source>
        <dbReference type="SAM" id="SignalP"/>
    </source>
</evidence>
<gene>
    <name evidence="2" type="ORF">H105_00615</name>
</gene>
<dbReference type="AlphaFoldDB" id="A0A022Y5Z1"/>
<name>A0A022Y5Z1_TRISD</name>
<keyword evidence="3" id="KW-1185">Reference proteome</keyword>
<accession>A0A022Y5Z1</accession>